<keyword evidence="2" id="KW-1185">Reference proteome</keyword>
<dbReference type="AlphaFoldDB" id="A0A7W8DGU2"/>
<accession>A0A7W8DGU2</accession>
<organism evidence="1 2">
    <name type="scientific">Desulfurispira natronophila</name>
    <dbReference type="NCBI Taxonomy" id="682562"/>
    <lineage>
        <taxon>Bacteria</taxon>
        <taxon>Pseudomonadati</taxon>
        <taxon>Chrysiogenota</taxon>
        <taxon>Chrysiogenia</taxon>
        <taxon>Chrysiogenales</taxon>
        <taxon>Chrysiogenaceae</taxon>
        <taxon>Desulfurispira</taxon>
    </lineage>
</organism>
<gene>
    <name evidence="1" type="ORF">HNR37_001185</name>
</gene>
<evidence type="ECO:0000313" key="1">
    <source>
        <dbReference type="EMBL" id="MBB5021871.1"/>
    </source>
</evidence>
<evidence type="ECO:0008006" key="3">
    <source>
        <dbReference type="Google" id="ProtNLM"/>
    </source>
</evidence>
<name>A0A7W8DGU2_9BACT</name>
<sequence>MTIARSQIISLDTTPYYHCVSRCVQGQERTPIICLKPANPGPILQPTAKSEDTHFFLDPHSQFT</sequence>
<protein>
    <recommendedName>
        <fullName evidence="3">Transposase</fullName>
    </recommendedName>
</protein>
<dbReference type="Proteomes" id="UP000528322">
    <property type="component" value="Unassembled WGS sequence"/>
</dbReference>
<comment type="caution">
    <text evidence="1">The sequence shown here is derived from an EMBL/GenBank/DDBJ whole genome shotgun (WGS) entry which is preliminary data.</text>
</comment>
<evidence type="ECO:0000313" key="2">
    <source>
        <dbReference type="Proteomes" id="UP000528322"/>
    </source>
</evidence>
<reference evidence="1 2" key="1">
    <citation type="submission" date="2020-08" db="EMBL/GenBank/DDBJ databases">
        <title>Genomic Encyclopedia of Type Strains, Phase IV (KMG-IV): sequencing the most valuable type-strain genomes for metagenomic binning, comparative biology and taxonomic classification.</title>
        <authorList>
            <person name="Goeker M."/>
        </authorList>
    </citation>
    <scope>NUCLEOTIDE SEQUENCE [LARGE SCALE GENOMIC DNA]</scope>
    <source>
        <strain evidence="1 2">DSM 22071</strain>
    </source>
</reference>
<dbReference type="EMBL" id="JACHID010000006">
    <property type="protein sequence ID" value="MBB5021871.1"/>
    <property type="molecule type" value="Genomic_DNA"/>
</dbReference>
<proteinExistence type="predicted"/>